<sequence length="259" mass="30069">MDGQTEKVNQILEDILRAYVTSKQTDWEDYLPLAEFAYNSAKNSSTEFSPFMLMYSFQPRSPYAVGLQSKQVQAAQEFLQDMNFKLKLAKENLKKAQDRAKAYADPKRRDVTFQVGDQVYLRIPERSEKFKTGQCAKLSPRYCSPFPVTKKVGLWAYELQLPDDSWIHPVFHVSRLRKSLTDSDNLVGQQVILPIPVTERILRTQDKRTRSHLYEECNGRMELKKIQHGKKFPQSNDVFQLSSFKLVPNKEGFLLSSFK</sequence>
<evidence type="ECO:0000313" key="3">
    <source>
        <dbReference type="Proteomes" id="UP000825935"/>
    </source>
</evidence>
<dbReference type="Proteomes" id="UP000825935">
    <property type="component" value="Chromosome 39"/>
</dbReference>
<dbReference type="PANTHER" id="PTHR37984:SF5">
    <property type="entry name" value="PROTEIN NYNRIN-LIKE"/>
    <property type="match status" value="1"/>
</dbReference>
<reference evidence="2" key="1">
    <citation type="submission" date="2021-08" db="EMBL/GenBank/DDBJ databases">
        <title>WGS assembly of Ceratopteris richardii.</title>
        <authorList>
            <person name="Marchant D.B."/>
            <person name="Chen G."/>
            <person name="Jenkins J."/>
            <person name="Shu S."/>
            <person name="Leebens-Mack J."/>
            <person name="Grimwood J."/>
            <person name="Schmutz J."/>
            <person name="Soltis P."/>
            <person name="Soltis D."/>
            <person name="Chen Z.-H."/>
        </authorList>
    </citation>
    <scope>NUCLEOTIDE SEQUENCE</scope>
    <source>
        <strain evidence="2">Whitten #5841</strain>
        <tissue evidence="2">Leaf</tissue>
    </source>
</reference>
<comment type="caution">
    <text evidence="2">The sequence shown here is derived from an EMBL/GenBank/DDBJ whole genome shotgun (WGS) entry which is preliminary data.</text>
</comment>
<organism evidence="2 3">
    <name type="scientific">Ceratopteris richardii</name>
    <name type="common">Triangle waterfern</name>
    <dbReference type="NCBI Taxonomy" id="49495"/>
    <lineage>
        <taxon>Eukaryota</taxon>
        <taxon>Viridiplantae</taxon>
        <taxon>Streptophyta</taxon>
        <taxon>Embryophyta</taxon>
        <taxon>Tracheophyta</taxon>
        <taxon>Polypodiopsida</taxon>
        <taxon>Polypodiidae</taxon>
        <taxon>Polypodiales</taxon>
        <taxon>Pteridineae</taxon>
        <taxon>Pteridaceae</taxon>
        <taxon>Parkerioideae</taxon>
        <taxon>Ceratopteris</taxon>
    </lineage>
</organism>
<proteinExistence type="predicted"/>
<dbReference type="InterPro" id="IPR056924">
    <property type="entry name" value="SH3_Tf2-1"/>
</dbReference>
<protein>
    <recommendedName>
        <fullName evidence="1">Tf2-1-like SH3-like domain-containing protein</fullName>
    </recommendedName>
</protein>
<name>A0A8T2Q038_CERRI</name>
<accession>A0A8T2Q038</accession>
<dbReference type="InterPro" id="IPR036397">
    <property type="entry name" value="RNaseH_sf"/>
</dbReference>
<dbReference type="GO" id="GO:0003676">
    <property type="term" value="F:nucleic acid binding"/>
    <property type="evidence" value="ECO:0007669"/>
    <property type="project" value="InterPro"/>
</dbReference>
<keyword evidence="3" id="KW-1185">Reference proteome</keyword>
<dbReference type="OMA" id="CNGRMEL"/>
<dbReference type="SUPFAM" id="SSF53098">
    <property type="entry name" value="Ribonuclease H-like"/>
    <property type="match status" value="1"/>
</dbReference>
<dbReference type="InterPro" id="IPR012337">
    <property type="entry name" value="RNaseH-like_sf"/>
</dbReference>
<gene>
    <name evidence="2" type="ORF">KP509_39G031400</name>
</gene>
<evidence type="ECO:0000259" key="1">
    <source>
        <dbReference type="Pfam" id="PF24626"/>
    </source>
</evidence>
<dbReference type="EMBL" id="CM035444">
    <property type="protein sequence ID" value="KAH7277040.1"/>
    <property type="molecule type" value="Genomic_DNA"/>
</dbReference>
<dbReference type="InterPro" id="IPR050951">
    <property type="entry name" value="Retrovirus_Pol_polyprotein"/>
</dbReference>
<dbReference type="PANTHER" id="PTHR37984">
    <property type="entry name" value="PROTEIN CBG26694"/>
    <property type="match status" value="1"/>
</dbReference>
<evidence type="ECO:0000313" key="2">
    <source>
        <dbReference type="EMBL" id="KAH7277040.1"/>
    </source>
</evidence>
<feature type="domain" description="Tf2-1-like SH3-like" evidence="1">
    <location>
        <begin position="116"/>
        <end position="178"/>
    </location>
</feature>
<dbReference type="AlphaFoldDB" id="A0A8T2Q038"/>
<dbReference type="Pfam" id="PF24626">
    <property type="entry name" value="SH3_Tf2-1"/>
    <property type="match status" value="1"/>
</dbReference>
<dbReference type="Gene3D" id="3.30.420.10">
    <property type="entry name" value="Ribonuclease H-like superfamily/Ribonuclease H"/>
    <property type="match status" value="1"/>
</dbReference>
<dbReference type="OrthoDB" id="1637837at2759"/>